<keyword evidence="1" id="KW-0732">Signal</keyword>
<sequence>MGNPASRFRSVGVWLALKPSAFAACREADAPAVEHALAKRATLCGIRKEQVTVYRHLFVARGAKQCSECKAKARAADAAASM</sequence>
<accession>A0ABQ2EL48</accession>
<evidence type="ECO:0000313" key="3">
    <source>
        <dbReference type="Proteomes" id="UP000660265"/>
    </source>
</evidence>
<proteinExistence type="predicted"/>
<dbReference type="EMBL" id="BMMV01000021">
    <property type="protein sequence ID" value="GGK16014.1"/>
    <property type="molecule type" value="Genomic_DNA"/>
</dbReference>
<name>A0ABQ2EL48_9ACTN</name>
<protein>
    <submittedName>
        <fullName evidence="2">Uncharacterized protein</fullName>
    </submittedName>
</protein>
<keyword evidence="3" id="KW-1185">Reference proteome</keyword>
<feature type="signal peptide" evidence="1">
    <location>
        <begin position="1"/>
        <end position="23"/>
    </location>
</feature>
<feature type="chain" id="PRO_5045472867" evidence="1">
    <location>
        <begin position="24"/>
        <end position="82"/>
    </location>
</feature>
<organism evidence="2 3">
    <name type="scientific">Streptomyces camponoticapitis</name>
    <dbReference type="NCBI Taxonomy" id="1616125"/>
    <lineage>
        <taxon>Bacteria</taxon>
        <taxon>Bacillati</taxon>
        <taxon>Actinomycetota</taxon>
        <taxon>Actinomycetes</taxon>
        <taxon>Kitasatosporales</taxon>
        <taxon>Streptomycetaceae</taxon>
        <taxon>Streptomyces</taxon>
    </lineage>
</organism>
<evidence type="ECO:0000256" key="1">
    <source>
        <dbReference type="SAM" id="SignalP"/>
    </source>
</evidence>
<comment type="caution">
    <text evidence="2">The sequence shown here is derived from an EMBL/GenBank/DDBJ whole genome shotgun (WGS) entry which is preliminary data.</text>
</comment>
<gene>
    <name evidence="2" type="ORF">GCM10011583_54860</name>
</gene>
<dbReference type="Proteomes" id="UP000660265">
    <property type="component" value="Unassembled WGS sequence"/>
</dbReference>
<evidence type="ECO:0000313" key="2">
    <source>
        <dbReference type="EMBL" id="GGK16014.1"/>
    </source>
</evidence>
<reference evidence="3" key="1">
    <citation type="journal article" date="2019" name="Int. J. Syst. Evol. Microbiol.">
        <title>The Global Catalogue of Microorganisms (GCM) 10K type strain sequencing project: providing services to taxonomists for standard genome sequencing and annotation.</title>
        <authorList>
            <consortium name="The Broad Institute Genomics Platform"/>
            <consortium name="The Broad Institute Genome Sequencing Center for Infectious Disease"/>
            <person name="Wu L."/>
            <person name="Ma J."/>
        </authorList>
    </citation>
    <scope>NUCLEOTIDE SEQUENCE [LARGE SCALE GENOMIC DNA]</scope>
    <source>
        <strain evidence="3">CGMCC 4.7275</strain>
    </source>
</reference>